<dbReference type="PRINTS" id="PR00111">
    <property type="entry name" value="ABHYDROLASE"/>
</dbReference>
<reference evidence="2 3" key="1">
    <citation type="submission" date="2022-04" db="EMBL/GenBank/DDBJ databases">
        <title>Genome draft of Actinomadura sp. ATCC 31491.</title>
        <authorList>
            <person name="Shi X."/>
            <person name="Du Y."/>
        </authorList>
    </citation>
    <scope>NUCLEOTIDE SEQUENCE [LARGE SCALE GENOMIC DNA]</scope>
    <source>
        <strain evidence="2 3">ATCC 31491</strain>
    </source>
</reference>
<feature type="domain" description="AB hydrolase-1" evidence="1">
    <location>
        <begin position="42"/>
        <end position="299"/>
    </location>
</feature>
<dbReference type="EMBL" id="JAKRKC020000001">
    <property type="protein sequence ID" value="MCK2215898.1"/>
    <property type="molecule type" value="Genomic_DNA"/>
</dbReference>
<gene>
    <name evidence="2" type="ORF">MF672_019155</name>
</gene>
<dbReference type="RefSeq" id="WP_242376572.1">
    <property type="nucleotide sequence ID" value="NZ_JAKRKC020000001.1"/>
</dbReference>
<dbReference type="Gene3D" id="3.40.50.1820">
    <property type="entry name" value="alpha/beta hydrolase"/>
    <property type="match status" value="1"/>
</dbReference>
<dbReference type="Pfam" id="PF12697">
    <property type="entry name" value="Abhydrolase_6"/>
    <property type="match status" value="1"/>
</dbReference>
<dbReference type="GO" id="GO:0016787">
    <property type="term" value="F:hydrolase activity"/>
    <property type="evidence" value="ECO:0007669"/>
    <property type="project" value="UniProtKB-KW"/>
</dbReference>
<dbReference type="InterPro" id="IPR029058">
    <property type="entry name" value="AB_hydrolase_fold"/>
</dbReference>
<keyword evidence="2" id="KW-0378">Hydrolase</keyword>
<proteinExistence type="predicted"/>
<dbReference type="SUPFAM" id="SSF53474">
    <property type="entry name" value="alpha/beta-Hydrolases"/>
    <property type="match status" value="1"/>
</dbReference>
<protein>
    <submittedName>
        <fullName evidence="2">Alpha/beta hydrolase</fullName>
    </submittedName>
</protein>
<accession>A0ABT0FUR0</accession>
<name>A0ABT0FUR0_9ACTN</name>
<dbReference type="PANTHER" id="PTHR46438">
    <property type="entry name" value="ALPHA/BETA-HYDROLASES SUPERFAMILY PROTEIN"/>
    <property type="match status" value="1"/>
</dbReference>
<sequence>MSATRENGRPPAPGRPGTSRWADLAGPLHYLDFGGPEAGPVVVAVHGLGGSALNWIAVAPLLTGTCRLIAPDLAGHGLTQALGRPTTVPANRELLHRFIERVPGEPVILMGNSMGGMISLIEAGLCPRAVSGLVLLDPAAAFVPALPDPLVAAVFMVYTAPWFGTAMMARRRALPAETVVPLILRLICADPAKVPPEVVHEHIELTRRRGELGLTHVERDFVHAARSVVRTAGGMPGSAYRRAIRAVRAPALVVHGERDRLVPAAASRALVRSHPWWDLVVLPGVGHVPQMEAPRETAAEVLRWLAAPKAAAAVAAATHALSGGTPGPTATSP</sequence>
<organism evidence="2 3">
    <name type="scientific">Actinomadura luzonensis</name>
    <dbReference type="NCBI Taxonomy" id="2805427"/>
    <lineage>
        <taxon>Bacteria</taxon>
        <taxon>Bacillati</taxon>
        <taxon>Actinomycetota</taxon>
        <taxon>Actinomycetes</taxon>
        <taxon>Streptosporangiales</taxon>
        <taxon>Thermomonosporaceae</taxon>
        <taxon>Actinomadura</taxon>
    </lineage>
</organism>
<dbReference type="InterPro" id="IPR000073">
    <property type="entry name" value="AB_hydrolase_1"/>
</dbReference>
<evidence type="ECO:0000313" key="3">
    <source>
        <dbReference type="Proteomes" id="UP001317259"/>
    </source>
</evidence>
<evidence type="ECO:0000313" key="2">
    <source>
        <dbReference type="EMBL" id="MCK2215898.1"/>
    </source>
</evidence>
<dbReference type="Proteomes" id="UP001317259">
    <property type="component" value="Unassembled WGS sequence"/>
</dbReference>
<evidence type="ECO:0000259" key="1">
    <source>
        <dbReference type="Pfam" id="PF12697"/>
    </source>
</evidence>
<comment type="caution">
    <text evidence="2">The sequence shown here is derived from an EMBL/GenBank/DDBJ whole genome shotgun (WGS) entry which is preliminary data.</text>
</comment>
<keyword evidence="3" id="KW-1185">Reference proteome</keyword>